<dbReference type="GO" id="GO:0003777">
    <property type="term" value="F:microtubule motor activity"/>
    <property type="evidence" value="ECO:0007669"/>
    <property type="project" value="InterPro"/>
</dbReference>
<dbReference type="AlphaFoldDB" id="A0A1D1ZNH6"/>
<evidence type="ECO:0000256" key="6">
    <source>
        <dbReference type="SAM" id="MobiDB-lite"/>
    </source>
</evidence>
<dbReference type="PRINTS" id="PR00380">
    <property type="entry name" value="KINESINHEAVY"/>
</dbReference>
<feature type="non-terminal residue" evidence="8">
    <location>
        <position position="1"/>
    </location>
</feature>
<dbReference type="CDD" id="cd00106">
    <property type="entry name" value="KISc"/>
    <property type="match status" value="1"/>
</dbReference>
<evidence type="ECO:0000256" key="1">
    <source>
        <dbReference type="ARBA" id="ARBA00022741"/>
    </source>
</evidence>
<keyword evidence="2 4" id="KW-0067">ATP-binding</keyword>
<feature type="region of interest" description="Disordered" evidence="6">
    <location>
        <begin position="363"/>
        <end position="401"/>
    </location>
</feature>
<dbReference type="GO" id="GO:0005874">
    <property type="term" value="C:microtubule"/>
    <property type="evidence" value="ECO:0007669"/>
    <property type="project" value="UniProtKB-KW"/>
</dbReference>
<dbReference type="GO" id="GO:0005524">
    <property type="term" value="F:ATP binding"/>
    <property type="evidence" value="ECO:0007669"/>
    <property type="project" value="UniProtKB-UniRule"/>
</dbReference>
<dbReference type="GO" id="GO:0005875">
    <property type="term" value="C:microtubule associated complex"/>
    <property type="evidence" value="ECO:0007669"/>
    <property type="project" value="TreeGrafter"/>
</dbReference>
<dbReference type="SMART" id="SM00129">
    <property type="entry name" value="KISc"/>
    <property type="match status" value="1"/>
</dbReference>
<dbReference type="GO" id="GO:0007052">
    <property type="term" value="P:mitotic spindle organization"/>
    <property type="evidence" value="ECO:0007669"/>
    <property type="project" value="TreeGrafter"/>
</dbReference>
<gene>
    <name evidence="8" type="ORF">g.21978</name>
</gene>
<organism evidence="8">
    <name type="scientific">Auxenochlorella protothecoides</name>
    <name type="common">Green microalga</name>
    <name type="synonym">Chlorella protothecoides</name>
    <dbReference type="NCBI Taxonomy" id="3075"/>
    <lineage>
        <taxon>Eukaryota</taxon>
        <taxon>Viridiplantae</taxon>
        <taxon>Chlorophyta</taxon>
        <taxon>core chlorophytes</taxon>
        <taxon>Trebouxiophyceae</taxon>
        <taxon>Chlorellales</taxon>
        <taxon>Chlorellaceae</taxon>
        <taxon>Auxenochlorella</taxon>
    </lineage>
</organism>
<keyword evidence="1 4" id="KW-0547">Nucleotide-binding</keyword>
<dbReference type="GO" id="GO:0051231">
    <property type="term" value="P:spindle elongation"/>
    <property type="evidence" value="ECO:0007669"/>
    <property type="project" value="TreeGrafter"/>
</dbReference>
<evidence type="ECO:0000256" key="3">
    <source>
        <dbReference type="ARBA" id="ARBA00023175"/>
    </source>
</evidence>
<sequence>KTWINAIDTLSNYRICNMTTHPGMCDEEALSGTRVHLRIRPPLEAHGCLSITGPDTVGISAQGYSKPPCNVTHYSFDGVHGPESSQEALFRSVAQAVDAASNGYKTGLLAYGQTGSGKTHTLLGSLTTDAKAGILPRAVHRLFQSSQPGSTKVVLSVVEVYCERVRDLLAPDKDNLQVQERNGSVTVVDVTCCTLSSARECMDVLAPALARRATSATAMNASSSRSHCVVTLQIARKGGNGETTMGKLCLVDLAGSERAGRTKTEGHSLAEGSLINLSLSSLTRVVSGLTDEAHPKTHIPYRSSKLTRLLQDVLGPGSHTVLILCVSSAAVDAQETLSTLRFGARAKHIPAQPARRIAVESAAAAGAAPADATPSEHPGRGQSAPSTKTVPRPSHRTKALKTVPLRRVRLAMACLAAVQACAVCWISHHYWQTSHLCMLRVS</sequence>
<dbReference type="InterPro" id="IPR019821">
    <property type="entry name" value="Kinesin_motor_CS"/>
</dbReference>
<evidence type="ECO:0000259" key="7">
    <source>
        <dbReference type="PROSITE" id="PS50067"/>
    </source>
</evidence>
<dbReference type="InterPro" id="IPR027417">
    <property type="entry name" value="P-loop_NTPase"/>
</dbReference>
<dbReference type="PROSITE" id="PS50067">
    <property type="entry name" value="KINESIN_MOTOR_2"/>
    <property type="match status" value="1"/>
</dbReference>
<evidence type="ECO:0000256" key="5">
    <source>
        <dbReference type="RuleBase" id="RU000394"/>
    </source>
</evidence>
<dbReference type="GO" id="GO:0007018">
    <property type="term" value="P:microtubule-based movement"/>
    <property type="evidence" value="ECO:0007669"/>
    <property type="project" value="InterPro"/>
</dbReference>
<comment type="similarity">
    <text evidence="4 5">Belongs to the TRAFAC class myosin-kinesin ATPase superfamily. Kinesin family.</text>
</comment>
<dbReference type="InterPro" id="IPR036961">
    <property type="entry name" value="Kinesin_motor_dom_sf"/>
</dbReference>
<evidence type="ECO:0000256" key="4">
    <source>
        <dbReference type="PROSITE-ProRule" id="PRU00283"/>
    </source>
</evidence>
<dbReference type="Gene3D" id="3.40.850.10">
    <property type="entry name" value="Kinesin motor domain"/>
    <property type="match status" value="1"/>
</dbReference>
<dbReference type="SUPFAM" id="SSF52540">
    <property type="entry name" value="P-loop containing nucleoside triphosphate hydrolases"/>
    <property type="match status" value="1"/>
</dbReference>
<reference evidence="8" key="1">
    <citation type="submission" date="2015-08" db="EMBL/GenBank/DDBJ databases">
        <authorList>
            <person name="Babu N.S."/>
            <person name="Beckwith C.J."/>
            <person name="Beseler K.G."/>
            <person name="Brison A."/>
            <person name="Carone J.V."/>
            <person name="Caskin T.P."/>
            <person name="Diamond M."/>
            <person name="Durham M.E."/>
            <person name="Foxe J.M."/>
            <person name="Go M."/>
            <person name="Henderson B.A."/>
            <person name="Jones I.B."/>
            <person name="McGettigan J.A."/>
            <person name="Micheletti S.J."/>
            <person name="Nasrallah M.E."/>
            <person name="Ortiz D."/>
            <person name="Piller C.R."/>
            <person name="Privatt S.R."/>
            <person name="Schneider S.L."/>
            <person name="Sharp S."/>
            <person name="Smith T.C."/>
            <person name="Stanton J.D."/>
            <person name="Ullery H.E."/>
            <person name="Wilson R.J."/>
            <person name="Serrano M.G."/>
            <person name="Buck G."/>
            <person name="Lee V."/>
            <person name="Wang Y."/>
            <person name="Carvalho R."/>
            <person name="Voegtly L."/>
            <person name="Shi R."/>
            <person name="Duckworth R."/>
            <person name="Johnson A."/>
            <person name="Loviza R."/>
            <person name="Walstead R."/>
            <person name="Shah Z."/>
            <person name="Kiflezghi M."/>
            <person name="Wade K."/>
            <person name="Ball S.L."/>
            <person name="Bradley K.W."/>
            <person name="Asai D.J."/>
            <person name="Bowman C.A."/>
            <person name="Russell D.A."/>
            <person name="Pope W.H."/>
            <person name="Jacobs-Sera D."/>
            <person name="Hendrix R.W."/>
            <person name="Hatfull G.F."/>
        </authorList>
    </citation>
    <scope>NUCLEOTIDE SEQUENCE</scope>
</reference>
<dbReference type="Pfam" id="PF00225">
    <property type="entry name" value="Kinesin"/>
    <property type="match status" value="1"/>
</dbReference>
<dbReference type="PANTHER" id="PTHR47969">
    <property type="entry name" value="CHROMOSOME-ASSOCIATED KINESIN KIF4A-RELATED"/>
    <property type="match status" value="1"/>
</dbReference>
<dbReference type="PANTHER" id="PTHR47969:SF29">
    <property type="entry name" value="KINESIN-LIKE PROTEIN"/>
    <property type="match status" value="1"/>
</dbReference>
<dbReference type="EMBL" id="GDKF01010265">
    <property type="protein sequence ID" value="JAT68357.1"/>
    <property type="molecule type" value="Transcribed_RNA"/>
</dbReference>
<accession>A0A1D1ZNH6</accession>
<feature type="domain" description="Kinesin motor" evidence="7">
    <location>
        <begin position="32"/>
        <end position="349"/>
    </location>
</feature>
<keyword evidence="3 4" id="KW-0505">Motor protein</keyword>
<feature type="compositionally biased region" description="Low complexity" evidence="6">
    <location>
        <begin position="363"/>
        <end position="372"/>
    </location>
</feature>
<name>A0A1D1ZNH6_AUXPR</name>
<feature type="binding site" evidence="4">
    <location>
        <begin position="112"/>
        <end position="119"/>
    </location>
    <ligand>
        <name>ATP</name>
        <dbReference type="ChEBI" id="CHEBI:30616"/>
    </ligand>
</feature>
<dbReference type="InterPro" id="IPR001752">
    <property type="entry name" value="Kinesin_motor_dom"/>
</dbReference>
<keyword evidence="5" id="KW-0493">Microtubule</keyword>
<proteinExistence type="inferred from homology"/>
<protein>
    <recommendedName>
        <fullName evidence="5">Kinesin-like protein</fullName>
    </recommendedName>
</protein>
<evidence type="ECO:0000313" key="8">
    <source>
        <dbReference type="EMBL" id="JAT68357.1"/>
    </source>
</evidence>
<dbReference type="PROSITE" id="PS00411">
    <property type="entry name" value="KINESIN_MOTOR_1"/>
    <property type="match status" value="1"/>
</dbReference>
<dbReference type="InterPro" id="IPR027640">
    <property type="entry name" value="Kinesin-like_fam"/>
</dbReference>
<evidence type="ECO:0000256" key="2">
    <source>
        <dbReference type="ARBA" id="ARBA00022840"/>
    </source>
</evidence>
<dbReference type="GO" id="GO:0008017">
    <property type="term" value="F:microtubule binding"/>
    <property type="evidence" value="ECO:0007669"/>
    <property type="project" value="InterPro"/>
</dbReference>